<proteinExistence type="predicted"/>
<dbReference type="AlphaFoldDB" id="A0A0M3V6K7"/>
<reference evidence="1 2" key="2">
    <citation type="journal article" date="2016" name="Genome Announc.">
        <title>Draft Genome Sequence of the N2-Fixing Cyanobacterium Nostoc piscinale CENA21, Isolated from the Brazilian Amazon Floodplain.</title>
        <authorList>
            <person name="Leao T."/>
            <person name="Guimaraes P.I."/>
            <person name="de Melo A.G."/>
            <person name="Ramos R.T."/>
            <person name="Leao P.N."/>
            <person name="Silva A."/>
            <person name="Fiore M.F."/>
            <person name="Schneider M.P."/>
        </authorList>
    </citation>
    <scope>NUCLEOTIDE SEQUENCE [LARGE SCALE GENOMIC DNA]</scope>
    <source>
        <strain evidence="1 2">CENA21</strain>
    </source>
</reference>
<dbReference type="EMBL" id="CP012036">
    <property type="protein sequence ID" value="ALF55607.1"/>
    <property type="molecule type" value="Genomic_DNA"/>
</dbReference>
<evidence type="ECO:0000313" key="1">
    <source>
        <dbReference type="EMBL" id="ALF55607.1"/>
    </source>
</evidence>
<reference evidence="2" key="1">
    <citation type="submission" date="2015-07" db="EMBL/GenBank/DDBJ databases">
        <title>Genome Of Nitrogen-Fixing Cyanobacterium Nostoc piscinale CENA21 From Solimoes/Amazon River Floodplain Sediments And Comparative Genomics To Uncover Biosynthetic Natural Products Potential.</title>
        <authorList>
            <person name="Leao T.F."/>
            <person name="Leao P.N."/>
            <person name="Guimaraes P.I."/>
            <person name="de Melo A.G.C."/>
            <person name="Ramos R.T.J."/>
            <person name="Silva A."/>
            <person name="Fiore M.F."/>
            <person name="Schneider M.P.C."/>
        </authorList>
    </citation>
    <scope>NUCLEOTIDE SEQUENCE [LARGE SCALE GENOMIC DNA]</scope>
    <source>
        <strain evidence="2">CENA21</strain>
    </source>
</reference>
<protein>
    <submittedName>
        <fullName evidence="1">Uncharacterized protein</fullName>
    </submittedName>
</protein>
<dbReference type="STRING" id="224013.ACX27_26640"/>
<dbReference type="Proteomes" id="UP000062645">
    <property type="component" value="Chromosome"/>
</dbReference>
<keyword evidence="2" id="KW-1185">Reference proteome</keyword>
<name>A0A0M3V6K7_9NOSO</name>
<gene>
    <name evidence="1" type="ORF">ACX27_26640</name>
</gene>
<organism evidence="1 2">
    <name type="scientific">Nostoc piscinale CENA21</name>
    <dbReference type="NCBI Taxonomy" id="224013"/>
    <lineage>
        <taxon>Bacteria</taxon>
        <taxon>Bacillati</taxon>
        <taxon>Cyanobacteriota</taxon>
        <taxon>Cyanophyceae</taxon>
        <taxon>Nostocales</taxon>
        <taxon>Nostocaceae</taxon>
        <taxon>Nostoc</taxon>
    </lineage>
</organism>
<accession>A0A0M3V6K7</accession>
<sequence>MPIIIERTITFDNISSFIQTAGTGLMRMGIYSDSGSFSPQNLIVDGGIERDLAGGLKQGSVGNFTLTPGLYWGCLIKNATATFFTVQQSNPGNLAFIGLSAPSSSSFTNGRSGSLAYTSLPTSPAMPATAPTTALTATVPAIYLRTA</sequence>
<evidence type="ECO:0000313" key="2">
    <source>
        <dbReference type="Proteomes" id="UP000062645"/>
    </source>
</evidence>
<dbReference type="KEGG" id="npz:ACX27_26640"/>
<dbReference type="PATRIC" id="fig|224013.5.peg.6383"/>